<keyword evidence="4" id="KW-0539">Nucleus</keyword>
<dbReference type="Proteomes" id="UP000822688">
    <property type="component" value="Chromosome 5"/>
</dbReference>
<protein>
    <recommendedName>
        <fullName evidence="5">TF-B3 domain-containing protein</fullName>
    </recommendedName>
</protein>
<dbReference type="EMBL" id="CM026425">
    <property type="protein sequence ID" value="KAG0577532.1"/>
    <property type="molecule type" value="Genomic_DNA"/>
</dbReference>
<evidence type="ECO:0000256" key="1">
    <source>
        <dbReference type="ARBA" id="ARBA00023015"/>
    </source>
</evidence>
<evidence type="ECO:0000313" key="6">
    <source>
        <dbReference type="EMBL" id="KAG0577532.1"/>
    </source>
</evidence>
<dbReference type="Gene3D" id="2.40.330.10">
    <property type="entry name" value="DNA-binding pseudobarrel domain"/>
    <property type="match status" value="1"/>
</dbReference>
<evidence type="ECO:0000256" key="3">
    <source>
        <dbReference type="ARBA" id="ARBA00023163"/>
    </source>
</evidence>
<dbReference type="PROSITE" id="PS50863">
    <property type="entry name" value="B3"/>
    <property type="match status" value="1"/>
</dbReference>
<dbReference type="CDD" id="cd10017">
    <property type="entry name" value="B3_DNA"/>
    <property type="match status" value="1"/>
</dbReference>
<dbReference type="SUPFAM" id="SSF101936">
    <property type="entry name" value="DNA-binding pseudobarrel domain"/>
    <property type="match status" value="1"/>
</dbReference>
<evidence type="ECO:0000256" key="4">
    <source>
        <dbReference type="ARBA" id="ARBA00023242"/>
    </source>
</evidence>
<evidence type="ECO:0000259" key="5">
    <source>
        <dbReference type="PROSITE" id="PS50863"/>
    </source>
</evidence>
<dbReference type="AlphaFoldDB" id="A0A8T0I267"/>
<dbReference type="GO" id="GO:0003677">
    <property type="term" value="F:DNA binding"/>
    <property type="evidence" value="ECO:0007669"/>
    <property type="project" value="UniProtKB-KW"/>
</dbReference>
<accession>A0A8T0I267</accession>
<comment type="caution">
    <text evidence="6">The sequence shown here is derived from an EMBL/GenBank/DDBJ whole genome shotgun (WGS) entry which is preliminary data.</text>
</comment>
<dbReference type="InterPro" id="IPR003340">
    <property type="entry name" value="B3_DNA-bd"/>
</dbReference>
<feature type="domain" description="TF-B3" evidence="5">
    <location>
        <begin position="1"/>
        <end position="54"/>
    </location>
</feature>
<proteinExistence type="predicted"/>
<reference evidence="6" key="1">
    <citation type="submission" date="2020-06" db="EMBL/GenBank/DDBJ databases">
        <title>WGS assembly of Ceratodon purpureus strain R40.</title>
        <authorList>
            <person name="Carey S.B."/>
            <person name="Jenkins J."/>
            <person name="Shu S."/>
            <person name="Lovell J.T."/>
            <person name="Sreedasyam A."/>
            <person name="Maumus F."/>
            <person name="Tiley G.P."/>
            <person name="Fernandez-Pozo N."/>
            <person name="Barry K."/>
            <person name="Chen C."/>
            <person name="Wang M."/>
            <person name="Lipzen A."/>
            <person name="Daum C."/>
            <person name="Saski C.A."/>
            <person name="Payton A.C."/>
            <person name="Mcbreen J.C."/>
            <person name="Conrad R.E."/>
            <person name="Kollar L.M."/>
            <person name="Olsson S."/>
            <person name="Huttunen S."/>
            <person name="Landis J.B."/>
            <person name="Wickett N.J."/>
            <person name="Johnson M.G."/>
            <person name="Rensing S.A."/>
            <person name="Grimwood J."/>
            <person name="Schmutz J."/>
            <person name="Mcdaniel S.F."/>
        </authorList>
    </citation>
    <scope>NUCLEOTIDE SEQUENCE</scope>
    <source>
        <strain evidence="6">R40</strain>
    </source>
</reference>
<keyword evidence="2" id="KW-0238">DNA-binding</keyword>
<keyword evidence="1" id="KW-0805">Transcription regulation</keyword>
<evidence type="ECO:0000313" key="7">
    <source>
        <dbReference type="Proteomes" id="UP000822688"/>
    </source>
</evidence>
<evidence type="ECO:0000256" key="2">
    <source>
        <dbReference type="ARBA" id="ARBA00023125"/>
    </source>
</evidence>
<dbReference type="InterPro" id="IPR015300">
    <property type="entry name" value="DNA-bd_pseudobarrel_sf"/>
</dbReference>
<sequence>MWPIETFAASNGSRVFLSTGWEQFLEDNGLQRGDDIAIALVGHSKFLVTIVARAISDKACS</sequence>
<name>A0A8T0I267_CERPU</name>
<dbReference type="Pfam" id="PF02362">
    <property type="entry name" value="B3"/>
    <property type="match status" value="1"/>
</dbReference>
<organism evidence="6 7">
    <name type="scientific">Ceratodon purpureus</name>
    <name type="common">Fire moss</name>
    <name type="synonym">Dicranum purpureum</name>
    <dbReference type="NCBI Taxonomy" id="3225"/>
    <lineage>
        <taxon>Eukaryota</taxon>
        <taxon>Viridiplantae</taxon>
        <taxon>Streptophyta</taxon>
        <taxon>Embryophyta</taxon>
        <taxon>Bryophyta</taxon>
        <taxon>Bryophytina</taxon>
        <taxon>Bryopsida</taxon>
        <taxon>Dicranidae</taxon>
        <taxon>Pseudoditrichales</taxon>
        <taxon>Ditrichaceae</taxon>
        <taxon>Ceratodon</taxon>
    </lineage>
</organism>
<keyword evidence="3" id="KW-0804">Transcription</keyword>
<keyword evidence="7" id="KW-1185">Reference proteome</keyword>
<gene>
    <name evidence="6" type="ORF">KC19_5G163400</name>
</gene>